<dbReference type="VEuPathDB" id="FungiDB:H257_16350"/>
<dbReference type="STRING" id="112090.W4FKY0"/>
<dbReference type="NCBIfam" id="TIGR00112">
    <property type="entry name" value="proC"/>
    <property type="match status" value="1"/>
</dbReference>
<dbReference type="InterPro" id="IPR036291">
    <property type="entry name" value="NAD(P)-bd_dom_sf"/>
</dbReference>
<dbReference type="InterPro" id="IPR000304">
    <property type="entry name" value="Pyrroline-COOH_reductase"/>
</dbReference>
<evidence type="ECO:0000256" key="6">
    <source>
        <dbReference type="ARBA" id="ARBA00022650"/>
    </source>
</evidence>
<keyword evidence="5" id="KW-0028">Amino-acid biosynthesis</keyword>
<comment type="pathway">
    <text evidence="9">Amino-acid biosynthesis.</text>
</comment>
<comment type="catalytic activity">
    <reaction evidence="11">
        <text>L-proline + NADP(+) = (S)-1-pyrroline-5-carboxylate + NADPH + 2 H(+)</text>
        <dbReference type="Rhea" id="RHEA:14109"/>
        <dbReference type="ChEBI" id="CHEBI:15378"/>
        <dbReference type="ChEBI" id="CHEBI:17388"/>
        <dbReference type="ChEBI" id="CHEBI:57783"/>
        <dbReference type="ChEBI" id="CHEBI:58349"/>
        <dbReference type="ChEBI" id="CHEBI:60039"/>
        <dbReference type="EC" id="1.5.1.2"/>
    </reaction>
</comment>
<dbReference type="OrthoDB" id="10263291at2759"/>
<comment type="subcellular location">
    <subcellularLocation>
        <location evidence="1">Cytoplasm</location>
    </subcellularLocation>
</comment>
<dbReference type="GO" id="GO:0004735">
    <property type="term" value="F:pyrroline-5-carboxylate reductase activity"/>
    <property type="evidence" value="ECO:0007669"/>
    <property type="project" value="UniProtKB-EC"/>
</dbReference>
<dbReference type="PANTHER" id="PTHR11645">
    <property type="entry name" value="PYRROLINE-5-CARBOXYLATE REDUCTASE"/>
    <property type="match status" value="1"/>
</dbReference>
<dbReference type="FunFam" id="1.10.3730.10:FF:000001">
    <property type="entry name" value="Pyrroline-5-carboxylate reductase"/>
    <property type="match status" value="1"/>
</dbReference>
<dbReference type="InterPro" id="IPR029036">
    <property type="entry name" value="P5CR_dimer"/>
</dbReference>
<evidence type="ECO:0000256" key="4">
    <source>
        <dbReference type="ARBA" id="ARBA00022490"/>
    </source>
</evidence>
<evidence type="ECO:0000256" key="1">
    <source>
        <dbReference type="ARBA" id="ARBA00004496"/>
    </source>
</evidence>
<accession>W4FKY0</accession>
<dbReference type="EMBL" id="KI913197">
    <property type="protein sequence ID" value="ETV67489.1"/>
    <property type="molecule type" value="Genomic_DNA"/>
</dbReference>
<keyword evidence="7" id="KW-0521">NADP</keyword>
<evidence type="ECO:0000256" key="3">
    <source>
        <dbReference type="ARBA" id="ARBA00021413"/>
    </source>
</evidence>
<reference evidence="14" key="1">
    <citation type="submission" date="2013-12" db="EMBL/GenBank/DDBJ databases">
        <title>The Genome Sequence of Aphanomyces astaci APO3.</title>
        <authorList>
            <consortium name="The Broad Institute Genomics Platform"/>
            <person name="Russ C."/>
            <person name="Tyler B."/>
            <person name="van West P."/>
            <person name="Dieguez-Uribeondo J."/>
            <person name="Young S.K."/>
            <person name="Zeng Q."/>
            <person name="Gargeya S."/>
            <person name="Fitzgerald M."/>
            <person name="Abouelleil A."/>
            <person name="Alvarado L."/>
            <person name="Chapman S.B."/>
            <person name="Gainer-Dewar J."/>
            <person name="Goldberg J."/>
            <person name="Griggs A."/>
            <person name="Gujja S."/>
            <person name="Hansen M."/>
            <person name="Howarth C."/>
            <person name="Imamovic A."/>
            <person name="Ireland A."/>
            <person name="Larimer J."/>
            <person name="McCowan C."/>
            <person name="Murphy C."/>
            <person name="Pearson M."/>
            <person name="Poon T.W."/>
            <person name="Priest M."/>
            <person name="Roberts A."/>
            <person name="Saif S."/>
            <person name="Shea T."/>
            <person name="Sykes S."/>
            <person name="Wortman J."/>
            <person name="Nusbaum C."/>
            <person name="Birren B."/>
        </authorList>
    </citation>
    <scope>NUCLEOTIDE SEQUENCE [LARGE SCALE GENOMIC DNA]</scope>
    <source>
        <strain evidence="14">APO3</strain>
    </source>
</reference>
<dbReference type="InterPro" id="IPR008927">
    <property type="entry name" value="6-PGluconate_DH-like_C_sf"/>
</dbReference>
<dbReference type="Pfam" id="PF03807">
    <property type="entry name" value="F420_oxidored"/>
    <property type="match status" value="1"/>
</dbReference>
<dbReference type="HAMAP" id="MF_01925">
    <property type="entry name" value="P5C_reductase"/>
    <property type="match status" value="1"/>
</dbReference>
<keyword evidence="8" id="KW-0560">Oxidoreductase</keyword>
<evidence type="ECO:0000256" key="7">
    <source>
        <dbReference type="ARBA" id="ARBA00022857"/>
    </source>
</evidence>
<evidence type="ECO:0000256" key="2">
    <source>
        <dbReference type="ARBA" id="ARBA00005525"/>
    </source>
</evidence>
<dbReference type="Pfam" id="PF14748">
    <property type="entry name" value="P5CR_dimer"/>
    <property type="match status" value="1"/>
</dbReference>
<evidence type="ECO:0000256" key="9">
    <source>
        <dbReference type="ARBA" id="ARBA00029440"/>
    </source>
</evidence>
<dbReference type="SUPFAM" id="SSF51735">
    <property type="entry name" value="NAD(P)-binding Rossmann-fold domains"/>
    <property type="match status" value="1"/>
</dbReference>
<keyword evidence="6" id="KW-0641">Proline biosynthesis</keyword>
<dbReference type="GO" id="GO:0005737">
    <property type="term" value="C:cytoplasm"/>
    <property type="evidence" value="ECO:0007669"/>
    <property type="project" value="UniProtKB-SubCell"/>
</dbReference>
<dbReference type="SUPFAM" id="SSF48179">
    <property type="entry name" value="6-phosphogluconate dehydrogenase C-terminal domain-like"/>
    <property type="match status" value="1"/>
</dbReference>
<dbReference type="Gene3D" id="1.10.3730.10">
    <property type="entry name" value="ProC C-terminal domain-like"/>
    <property type="match status" value="1"/>
</dbReference>
<dbReference type="RefSeq" id="XP_009843048.1">
    <property type="nucleotide sequence ID" value="XM_009844746.1"/>
</dbReference>
<feature type="domain" description="Pyrroline-5-carboxylate reductase catalytic N-terminal" evidence="12">
    <location>
        <begin position="59"/>
        <end position="153"/>
    </location>
</feature>
<evidence type="ECO:0000256" key="8">
    <source>
        <dbReference type="ARBA" id="ARBA00023002"/>
    </source>
</evidence>
<gene>
    <name evidence="14" type="ORF">H257_16350</name>
</gene>
<dbReference type="PANTHER" id="PTHR11645:SF66">
    <property type="entry name" value="PYRROLINE-5-CARBOXYLATE REDUCTASE"/>
    <property type="match status" value="1"/>
</dbReference>
<evidence type="ECO:0000313" key="14">
    <source>
        <dbReference type="EMBL" id="ETV67489.1"/>
    </source>
</evidence>
<evidence type="ECO:0000259" key="12">
    <source>
        <dbReference type="Pfam" id="PF03807"/>
    </source>
</evidence>
<sequence>MLAHRTLTSLRQSTLRTCGALRHRSHSAVLKEFAPMYTKATNGHHDADAIPYEPLNINRLAFIGGGNMAEAIISGIMVQELLPPNKIMVSSPTEESRDKFNKMLIPTAEKNKNALVGADVVVVAVKPQVIPQIVPDLLKYMDPNALVISIAAGVTIDEFKANLGPDVCIVRSMPNTPAMIGEGITVWTQSSNVSAVQHELTKSILGAFGHAIFVDDENNLDMATALSGSGPAYFYLVAEAMIDAGVHLGFSRSVSQKLVQQTMLGSALYMQASGKHPVVLRNQITSPGGTTAAAMFRAEKSGFRAVIADSVWAAYNRSKELGAQKRS</sequence>
<keyword evidence="4" id="KW-0963">Cytoplasm</keyword>
<dbReference type="FunFam" id="3.40.50.720:FF:000190">
    <property type="entry name" value="Pyrroline-5-carboxylate reductase"/>
    <property type="match status" value="1"/>
</dbReference>
<comment type="catalytic activity">
    <reaction evidence="10">
        <text>L-proline + NAD(+) = (S)-1-pyrroline-5-carboxylate + NADH + 2 H(+)</text>
        <dbReference type="Rhea" id="RHEA:14105"/>
        <dbReference type="ChEBI" id="CHEBI:15378"/>
        <dbReference type="ChEBI" id="CHEBI:17388"/>
        <dbReference type="ChEBI" id="CHEBI:57540"/>
        <dbReference type="ChEBI" id="CHEBI:57945"/>
        <dbReference type="ChEBI" id="CHEBI:60039"/>
        <dbReference type="EC" id="1.5.1.2"/>
    </reaction>
</comment>
<organism evidence="14">
    <name type="scientific">Aphanomyces astaci</name>
    <name type="common">Crayfish plague agent</name>
    <dbReference type="NCBI Taxonomy" id="112090"/>
    <lineage>
        <taxon>Eukaryota</taxon>
        <taxon>Sar</taxon>
        <taxon>Stramenopiles</taxon>
        <taxon>Oomycota</taxon>
        <taxon>Saprolegniomycetes</taxon>
        <taxon>Saprolegniales</taxon>
        <taxon>Verrucalvaceae</taxon>
        <taxon>Aphanomyces</taxon>
    </lineage>
</organism>
<evidence type="ECO:0000256" key="5">
    <source>
        <dbReference type="ARBA" id="ARBA00022605"/>
    </source>
</evidence>
<evidence type="ECO:0000259" key="13">
    <source>
        <dbReference type="Pfam" id="PF14748"/>
    </source>
</evidence>
<comment type="similarity">
    <text evidence="2">Belongs to the pyrroline-5-carboxylate reductase family.</text>
</comment>
<protein>
    <recommendedName>
        <fullName evidence="3">Pyrroline-5-carboxylate reductase</fullName>
    </recommendedName>
</protein>
<name>W4FKY0_APHAT</name>
<dbReference type="Gene3D" id="3.40.50.720">
    <property type="entry name" value="NAD(P)-binding Rossmann-like Domain"/>
    <property type="match status" value="1"/>
</dbReference>
<evidence type="ECO:0000256" key="11">
    <source>
        <dbReference type="ARBA" id="ARBA00052690"/>
    </source>
</evidence>
<dbReference type="InterPro" id="IPR028939">
    <property type="entry name" value="P5C_Rdtase_cat_N"/>
</dbReference>
<dbReference type="AlphaFoldDB" id="W4FKY0"/>
<dbReference type="GeneID" id="20818346"/>
<proteinExistence type="inferred from homology"/>
<evidence type="ECO:0000256" key="10">
    <source>
        <dbReference type="ARBA" id="ARBA00050547"/>
    </source>
</evidence>
<feature type="domain" description="Pyrroline-5-carboxylate reductase dimerisation" evidence="13">
    <location>
        <begin position="217"/>
        <end position="321"/>
    </location>
</feature>
<dbReference type="GO" id="GO:0055129">
    <property type="term" value="P:L-proline biosynthetic process"/>
    <property type="evidence" value="ECO:0007669"/>
    <property type="project" value="TreeGrafter"/>
</dbReference>